<keyword evidence="5 8" id="KW-0812">Transmembrane</keyword>
<dbReference type="eggNOG" id="COG1177">
    <property type="taxonomic scope" value="Bacteria"/>
</dbReference>
<comment type="similarity">
    <text evidence="2">Belongs to the binding-protein-dependent transport system permease family. CysTW subfamily.</text>
</comment>
<feature type="transmembrane region" description="Helical" evidence="8">
    <location>
        <begin position="130"/>
        <end position="150"/>
    </location>
</feature>
<comment type="subcellular location">
    <subcellularLocation>
        <location evidence="1 8">Cell membrane</location>
        <topology evidence="1 8">Multi-pass membrane protein</topology>
    </subcellularLocation>
</comment>
<evidence type="ECO:0000256" key="4">
    <source>
        <dbReference type="ARBA" id="ARBA00022475"/>
    </source>
</evidence>
<feature type="transmembrane region" description="Helical" evidence="8">
    <location>
        <begin position="225"/>
        <end position="247"/>
    </location>
</feature>
<dbReference type="PROSITE" id="PS50928">
    <property type="entry name" value="ABC_TM1"/>
    <property type="match status" value="1"/>
</dbReference>
<dbReference type="PANTHER" id="PTHR43848">
    <property type="entry name" value="PUTRESCINE TRANSPORT SYSTEM PERMEASE PROTEIN POTI"/>
    <property type="match status" value="1"/>
</dbReference>
<name>D7CX32_TRURR</name>
<dbReference type="GO" id="GO:0055085">
    <property type="term" value="P:transmembrane transport"/>
    <property type="evidence" value="ECO:0007669"/>
    <property type="project" value="InterPro"/>
</dbReference>
<sequence length="264" mass="29062">MRALQRLFFGLVVVYLLLPIAVIFGVSLNARNTLFFPPQGVSGRWYGAFFTAREWWLPALNSVWIAALAALVAVSVALPVAYAAWQGRSRYARLLLFTGFVPFALPPVITALGALVLWTLLQSYGRPHTVVFSHAIFLTTLPLATITLGLQTLNPQMVEAARTLGADPRTVFMTVIFPFVRPYVIAGYLFAFVLSLNEYLIAYMTVGFTVETLPIKIFNSLRYGYSPVMASASLIFFLAAVVIFGAVGRFGDLPRLLGADPSRE</sequence>
<evidence type="ECO:0000256" key="6">
    <source>
        <dbReference type="ARBA" id="ARBA00022989"/>
    </source>
</evidence>
<evidence type="ECO:0000259" key="9">
    <source>
        <dbReference type="PROSITE" id="PS50928"/>
    </source>
</evidence>
<dbReference type="Proteomes" id="UP000000379">
    <property type="component" value="Chromosome"/>
</dbReference>
<dbReference type="PANTHER" id="PTHR43848:SF2">
    <property type="entry name" value="PUTRESCINE TRANSPORT SYSTEM PERMEASE PROTEIN POTI"/>
    <property type="match status" value="1"/>
</dbReference>
<evidence type="ECO:0000256" key="7">
    <source>
        <dbReference type="ARBA" id="ARBA00023136"/>
    </source>
</evidence>
<evidence type="ECO:0000256" key="3">
    <source>
        <dbReference type="ARBA" id="ARBA00022448"/>
    </source>
</evidence>
<accession>D7CX32</accession>
<feature type="transmembrane region" description="Helical" evidence="8">
    <location>
        <begin position="171"/>
        <end position="194"/>
    </location>
</feature>
<keyword evidence="11" id="KW-1185">Reference proteome</keyword>
<dbReference type="SUPFAM" id="SSF161098">
    <property type="entry name" value="MetI-like"/>
    <property type="match status" value="1"/>
</dbReference>
<feature type="domain" description="ABC transmembrane type-1" evidence="9">
    <location>
        <begin position="59"/>
        <end position="247"/>
    </location>
</feature>
<evidence type="ECO:0000313" key="11">
    <source>
        <dbReference type="Proteomes" id="UP000000379"/>
    </source>
</evidence>
<dbReference type="KEGG" id="tra:Trad_1418"/>
<keyword evidence="3 8" id="KW-0813">Transport</keyword>
<dbReference type="Pfam" id="PF00528">
    <property type="entry name" value="BPD_transp_1"/>
    <property type="match status" value="1"/>
</dbReference>
<reference evidence="11" key="1">
    <citation type="submission" date="2010-05" db="EMBL/GenBank/DDBJ databases">
        <title>The complete genome of Truepera radiovictris DSM 17093.</title>
        <authorList>
            <consortium name="US DOE Joint Genome Institute (JGI-PGF)"/>
            <person name="Lucas S."/>
            <person name="Copeland A."/>
            <person name="Lapidus A."/>
            <person name="Glavina del Rio T."/>
            <person name="Dalin E."/>
            <person name="Tice H."/>
            <person name="Bruce D."/>
            <person name="Goodwin L."/>
            <person name="Pitluck S."/>
            <person name="Kyrpides N."/>
            <person name="Mavromatis K."/>
            <person name="Ovchinnikova G."/>
            <person name="Munk A.C."/>
            <person name="Detter J.C."/>
            <person name="Han C."/>
            <person name="Tapia R."/>
            <person name="Land M."/>
            <person name="Hauser L."/>
            <person name="Markowitz V."/>
            <person name="Cheng J.-F."/>
            <person name="Hugenholtz P."/>
            <person name="Woyke T."/>
            <person name="Wu D."/>
            <person name="Tindall B."/>
            <person name="Pomrenke H.G."/>
            <person name="Brambilla E."/>
            <person name="Klenk H.-P."/>
            <person name="Eisen J.A."/>
        </authorList>
    </citation>
    <scope>NUCLEOTIDE SEQUENCE [LARGE SCALE GENOMIC DNA]</scope>
    <source>
        <strain evidence="11">DSM 17093 / CIP 108686 / LMG 22925 / RQ-24</strain>
    </source>
</reference>
<dbReference type="InterPro" id="IPR035906">
    <property type="entry name" value="MetI-like_sf"/>
</dbReference>
<gene>
    <name evidence="10" type="ordered locus">Trad_1418</name>
</gene>
<keyword evidence="7 8" id="KW-0472">Membrane</keyword>
<reference evidence="10 11" key="2">
    <citation type="journal article" date="2011" name="Stand. Genomic Sci.">
        <title>Complete genome sequence of Truepera radiovictrix type strain (RQ-24).</title>
        <authorList>
            <person name="Ivanova N."/>
            <person name="Rohde C."/>
            <person name="Munk C."/>
            <person name="Nolan M."/>
            <person name="Lucas S."/>
            <person name="Del Rio T.G."/>
            <person name="Tice H."/>
            <person name="Deshpande S."/>
            <person name="Cheng J.F."/>
            <person name="Tapia R."/>
            <person name="Han C."/>
            <person name="Goodwin L."/>
            <person name="Pitluck S."/>
            <person name="Liolios K."/>
            <person name="Mavromatis K."/>
            <person name="Mikhailova N."/>
            <person name="Pati A."/>
            <person name="Chen A."/>
            <person name="Palaniappan K."/>
            <person name="Land M."/>
            <person name="Hauser L."/>
            <person name="Chang Y.J."/>
            <person name="Jeffries C.D."/>
            <person name="Brambilla E."/>
            <person name="Rohde M."/>
            <person name="Goker M."/>
            <person name="Tindall B.J."/>
            <person name="Woyke T."/>
            <person name="Bristow J."/>
            <person name="Eisen J.A."/>
            <person name="Markowitz V."/>
            <person name="Hugenholtz P."/>
            <person name="Kyrpides N.C."/>
            <person name="Klenk H.P."/>
            <person name="Lapidus A."/>
        </authorList>
    </citation>
    <scope>NUCLEOTIDE SEQUENCE [LARGE SCALE GENOMIC DNA]</scope>
    <source>
        <strain evidence="11">DSM 17093 / CIP 108686 / LMG 22925 / RQ-24</strain>
    </source>
</reference>
<protein>
    <submittedName>
        <fullName evidence="10">Binding-protein-dependent transport systems inner membrane component</fullName>
    </submittedName>
</protein>
<feature type="transmembrane region" description="Helical" evidence="8">
    <location>
        <begin position="200"/>
        <end position="218"/>
    </location>
</feature>
<organism evidence="10 11">
    <name type="scientific">Truepera radiovictrix (strain DSM 17093 / CIP 108686 / LMG 22925 / RQ-24)</name>
    <dbReference type="NCBI Taxonomy" id="649638"/>
    <lineage>
        <taxon>Bacteria</taxon>
        <taxon>Thermotogati</taxon>
        <taxon>Deinococcota</taxon>
        <taxon>Deinococci</taxon>
        <taxon>Trueperales</taxon>
        <taxon>Trueperaceae</taxon>
        <taxon>Truepera</taxon>
    </lineage>
</organism>
<dbReference type="GO" id="GO:0005886">
    <property type="term" value="C:plasma membrane"/>
    <property type="evidence" value="ECO:0007669"/>
    <property type="project" value="UniProtKB-SubCell"/>
</dbReference>
<dbReference type="EMBL" id="CP002049">
    <property type="protein sequence ID" value="ADI14540.1"/>
    <property type="molecule type" value="Genomic_DNA"/>
</dbReference>
<dbReference type="Gene3D" id="1.10.3720.10">
    <property type="entry name" value="MetI-like"/>
    <property type="match status" value="1"/>
</dbReference>
<dbReference type="InterPro" id="IPR000515">
    <property type="entry name" value="MetI-like"/>
</dbReference>
<dbReference type="HOGENOM" id="CLU_016047_3_1_0"/>
<evidence type="ECO:0000313" key="10">
    <source>
        <dbReference type="EMBL" id="ADI14540.1"/>
    </source>
</evidence>
<evidence type="ECO:0000256" key="1">
    <source>
        <dbReference type="ARBA" id="ARBA00004651"/>
    </source>
</evidence>
<evidence type="ECO:0000256" key="2">
    <source>
        <dbReference type="ARBA" id="ARBA00007069"/>
    </source>
</evidence>
<dbReference type="InterPro" id="IPR051789">
    <property type="entry name" value="Bact_Polyamine_Transport"/>
</dbReference>
<dbReference type="OrthoDB" id="9782004at2"/>
<feature type="transmembrane region" description="Helical" evidence="8">
    <location>
        <begin position="63"/>
        <end position="82"/>
    </location>
</feature>
<dbReference type="RefSeq" id="WP_013177910.1">
    <property type="nucleotide sequence ID" value="NC_014221.1"/>
</dbReference>
<feature type="transmembrane region" description="Helical" evidence="8">
    <location>
        <begin position="7"/>
        <end position="28"/>
    </location>
</feature>
<dbReference type="CDD" id="cd06261">
    <property type="entry name" value="TM_PBP2"/>
    <property type="match status" value="1"/>
</dbReference>
<proteinExistence type="inferred from homology"/>
<keyword evidence="6 8" id="KW-1133">Transmembrane helix</keyword>
<dbReference type="AlphaFoldDB" id="D7CX32"/>
<evidence type="ECO:0000256" key="5">
    <source>
        <dbReference type="ARBA" id="ARBA00022692"/>
    </source>
</evidence>
<dbReference type="STRING" id="649638.Trad_1418"/>
<keyword evidence="4" id="KW-1003">Cell membrane</keyword>
<evidence type="ECO:0000256" key="8">
    <source>
        <dbReference type="RuleBase" id="RU363032"/>
    </source>
</evidence>
<feature type="transmembrane region" description="Helical" evidence="8">
    <location>
        <begin position="94"/>
        <end position="118"/>
    </location>
</feature>